<gene>
    <name evidence="8" type="ORF">DXT99_12465</name>
</gene>
<feature type="transmembrane region" description="Helical" evidence="7">
    <location>
        <begin position="6"/>
        <end position="21"/>
    </location>
</feature>
<organism evidence="8 9">
    <name type="scientific">Pontibacter diazotrophicus</name>
    <dbReference type="NCBI Taxonomy" id="1400979"/>
    <lineage>
        <taxon>Bacteria</taxon>
        <taxon>Pseudomonadati</taxon>
        <taxon>Bacteroidota</taxon>
        <taxon>Cytophagia</taxon>
        <taxon>Cytophagales</taxon>
        <taxon>Hymenobacteraceae</taxon>
        <taxon>Pontibacter</taxon>
    </lineage>
</organism>
<evidence type="ECO:0000256" key="5">
    <source>
        <dbReference type="ARBA" id="ARBA00022989"/>
    </source>
</evidence>
<evidence type="ECO:0000256" key="4">
    <source>
        <dbReference type="ARBA" id="ARBA00022692"/>
    </source>
</evidence>
<feature type="transmembrane region" description="Helical" evidence="7">
    <location>
        <begin position="75"/>
        <end position="95"/>
    </location>
</feature>
<dbReference type="InterPro" id="IPR050601">
    <property type="entry name" value="CPA3_antiporter_subunitC"/>
</dbReference>
<evidence type="ECO:0000256" key="1">
    <source>
        <dbReference type="ARBA" id="ARBA00004651"/>
    </source>
</evidence>
<comment type="subcellular location">
    <subcellularLocation>
        <location evidence="1">Cell membrane</location>
        <topology evidence="1">Multi-pass membrane protein</topology>
    </subcellularLocation>
</comment>
<dbReference type="Gene3D" id="1.10.287.3510">
    <property type="match status" value="1"/>
</dbReference>
<protein>
    <submittedName>
        <fullName evidence="8">Cation:proton antiporter</fullName>
    </submittedName>
</protein>
<feature type="transmembrane region" description="Helical" evidence="7">
    <location>
        <begin position="28"/>
        <end position="46"/>
    </location>
</feature>
<keyword evidence="9" id="KW-1185">Reference proteome</keyword>
<name>A0A3D8LBU8_9BACT</name>
<dbReference type="RefSeq" id="WP_115565886.1">
    <property type="nucleotide sequence ID" value="NZ_QRGR01000012.1"/>
</dbReference>
<dbReference type="PANTHER" id="PTHR34583">
    <property type="entry name" value="ANTIPORTER SUBUNIT MNHC2-RELATED"/>
    <property type="match status" value="1"/>
</dbReference>
<keyword evidence="4 7" id="KW-0812">Transmembrane</keyword>
<comment type="caution">
    <text evidence="8">The sequence shown here is derived from an EMBL/GenBank/DDBJ whole genome shotgun (WGS) entry which is preliminary data.</text>
</comment>
<evidence type="ECO:0000256" key="2">
    <source>
        <dbReference type="ARBA" id="ARBA00010388"/>
    </source>
</evidence>
<keyword evidence="5 7" id="KW-1133">Transmembrane helix</keyword>
<keyword evidence="3" id="KW-1003">Cell membrane</keyword>
<proteinExistence type="inferred from homology"/>
<dbReference type="PANTHER" id="PTHR34583:SF2">
    <property type="entry name" value="ANTIPORTER SUBUNIT MNHC2-RELATED"/>
    <property type="match status" value="1"/>
</dbReference>
<evidence type="ECO:0000256" key="6">
    <source>
        <dbReference type="ARBA" id="ARBA00023136"/>
    </source>
</evidence>
<keyword evidence="6 7" id="KW-0472">Membrane</keyword>
<dbReference type="EMBL" id="QRGR01000012">
    <property type="protein sequence ID" value="RDV14774.1"/>
    <property type="molecule type" value="Genomic_DNA"/>
</dbReference>
<dbReference type="Pfam" id="PF00420">
    <property type="entry name" value="Oxidored_q2"/>
    <property type="match status" value="1"/>
</dbReference>
<comment type="similarity">
    <text evidence="2">Belongs to the CPA3 antiporters (TC 2.A.63) subunit C family.</text>
</comment>
<dbReference type="OrthoDB" id="9799219at2"/>
<evidence type="ECO:0000256" key="3">
    <source>
        <dbReference type="ARBA" id="ARBA00022475"/>
    </source>
</evidence>
<dbReference type="GO" id="GO:0005886">
    <property type="term" value="C:plasma membrane"/>
    <property type="evidence" value="ECO:0007669"/>
    <property type="project" value="UniProtKB-SubCell"/>
</dbReference>
<sequence length="121" mass="13314">MDLIFTIAVGLLFAASLYMILHRHLFKLIVGLMVFGLASNLYVFAIGRLTREQSAIIPGDADVAFEPFADPVPQALILTAIVIGFGLQAFAIVLVKRLYQVSDSEDIDELKNTDKIDSTEK</sequence>
<dbReference type="Proteomes" id="UP000256708">
    <property type="component" value="Unassembled WGS sequence"/>
</dbReference>
<reference evidence="9" key="1">
    <citation type="submission" date="2018-08" db="EMBL/GenBank/DDBJ databases">
        <authorList>
            <person name="Liu Z.-W."/>
            <person name="Du Z.-J."/>
        </authorList>
    </citation>
    <scope>NUCLEOTIDE SEQUENCE [LARGE SCALE GENOMIC DNA]</scope>
    <source>
        <strain evidence="9">H4X</strain>
    </source>
</reference>
<evidence type="ECO:0000313" key="9">
    <source>
        <dbReference type="Proteomes" id="UP000256708"/>
    </source>
</evidence>
<accession>A0A3D8LBU8</accession>
<evidence type="ECO:0000313" key="8">
    <source>
        <dbReference type="EMBL" id="RDV14774.1"/>
    </source>
</evidence>
<dbReference type="InterPro" id="IPR039428">
    <property type="entry name" value="NUOK/Mnh_C1-like"/>
</dbReference>
<dbReference type="AlphaFoldDB" id="A0A3D8LBU8"/>
<evidence type="ECO:0000256" key="7">
    <source>
        <dbReference type="SAM" id="Phobius"/>
    </source>
</evidence>